<dbReference type="Gene3D" id="1.50.40.10">
    <property type="entry name" value="Mitochondrial carrier domain"/>
    <property type="match status" value="2"/>
</dbReference>
<feature type="repeat" description="Solcar" evidence="5">
    <location>
        <begin position="487"/>
        <end position="569"/>
    </location>
</feature>
<evidence type="ECO:0000256" key="3">
    <source>
        <dbReference type="ARBA" id="ARBA00022692"/>
    </source>
</evidence>
<accession>A0A9Q0N0X7</accession>
<feature type="domain" description="Methyltransferase" evidence="7">
    <location>
        <begin position="36"/>
        <end position="166"/>
    </location>
</feature>
<dbReference type="InterPro" id="IPR029063">
    <property type="entry name" value="SAM-dependent_MTases_sf"/>
</dbReference>
<keyword evidence="6" id="KW-0813">Transport</keyword>
<dbReference type="EMBL" id="WJQU01000002">
    <property type="protein sequence ID" value="KAJ6641643.1"/>
    <property type="molecule type" value="Genomic_DNA"/>
</dbReference>
<keyword evidence="4 5" id="KW-0472">Membrane</keyword>
<dbReference type="GO" id="GO:0016020">
    <property type="term" value="C:membrane"/>
    <property type="evidence" value="ECO:0007669"/>
    <property type="project" value="UniProtKB-SubCell"/>
</dbReference>
<protein>
    <submittedName>
        <fullName evidence="8">Solute carrier family 25 member 44</fullName>
    </submittedName>
</protein>
<dbReference type="InterPro" id="IPR018108">
    <property type="entry name" value="MCP_transmembrane"/>
</dbReference>
<dbReference type="GO" id="GO:0009083">
    <property type="term" value="P:branched-chain amino acid catabolic process"/>
    <property type="evidence" value="ECO:0007669"/>
    <property type="project" value="InterPro"/>
</dbReference>
<feature type="repeat" description="Solcar" evidence="5">
    <location>
        <begin position="367"/>
        <end position="477"/>
    </location>
</feature>
<keyword evidence="3 5" id="KW-0812">Transmembrane</keyword>
<dbReference type="CDD" id="cd02440">
    <property type="entry name" value="AdoMet_MTases"/>
    <property type="match status" value="1"/>
</dbReference>
<dbReference type="PANTHER" id="PTHR46314">
    <property type="entry name" value="SOLUTE CARRIER FAMILY 25 MEMBER 44"/>
    <property type="match status" value="1"/>
</dbReference>
<comment type="subcellular location">
    <subcellularLocation>
        <location evidence="1">Membrane</location>
        <topology evidence="1">Multi-pass membrane protein</topology>
    </subcellularLocation>
</comment>
<dbReference type="Pfam" id="PF13847">
    <property type="entry name" value="Methyltransf_31"/>
    <property type="match status" value="1"/>
</dbReference>
<evidence type="ECO:0000313" key="8">
    <source>
        <dbReference type="EMBL" id="KAJ6641643.1"/>
    </source>
</evidence>
<dbReference type="InterPro" id="IPR042164">
    <property type="entry name" value="SLC25A44"/>
</dbReference>
<dbReference type="Proteomes" id="UP001151699">
    <property type="component" value="Chromosome B"/>
</dbReference>
<evidence type="ECO:0000256" key="2">
    <source>
        <dbReference type="ARBA" id="ARBA00006375"/>
    </source>
</evidence>
<dbReference type="PANTHER" id="PTHR46314:SF2">
    <property type="entry name" value="SOLUTE CARRIER FAMILY 25 MEMBER 44"/>
    <property type="match status" value="1"/>
</dbReference>
<dbReference type="AlphaFoldDB" id="A0A9Q0N0X7"/>
<dbReference type="Gene3D" id="3.40.50.150">
    <property type="entry name" value="Vaccinia Virus protein VP39"/>
    <property type="match status" value="1"/>
</dbReference>
<proteinExistence type="inferred from homology"/>
<comment type="similarity">
    <text evidence="2 6">Belongs to the mitochondrial carrier (TC 2.A.29) family.</text>
</comment>
<keyword evidence="9" id="KW-1185">Reference proteome</keyword>
<dbReference type="InterPro" id="IPR023395">
    <property type="entry name" value="MCP_dom_sf"/>
</dbReference>
<organism evidence="8 9">
    <name type="scientific">Pseudolycoriella hygida</name>
    <dbReference type="NCBI Taxonomy" id="35572"/>
    <lineage>
        <taxon>Eukaryota</taxon>
        <taxon>Metazoa</taxon>
        <taxon>Ecdysozoa</taxon>
        <taxon>Arthropoda</taxon>
        <taxon>Hexapoda</taxon>
        <taxon>Insecta</taxon>
        <taxon>Pterygota</taxon>
        <taxon>Neoptera</taxon>
        <taxon>Endopterygota</taxon>
        <taxon>Diptera</taxon>
        <taxon>Nematocera</taxon>
        <taxon>Sciaroidea</taxon>
        <taxon>Sciaridae</taxon>
        <taxon>Pseudolycoriella</taxon>
    </lineage>
</organism>
<evidence type="ECO:0000256" key="1">
    <source>
        <dbReference type="ARBA" id="ARBA00004141"/>
    </source>
</evidence>
<dbReference type="GO" id="GO:0005739">
    <property type="term" value="C:mitochondrion"/>
    <property type="evidence" value="ECO:0007669"/>
    <property type="project" value="InterPro"/>
</dbReference>
<reference evidence="8" key="1">
    <citation type="submission" date="2022-07" db="EMBL/GenBank/DDBJ databases">
        <authorList>
            <person name="Trinca V."/>
            <person name="Uliana J.V.C."/>
            <person name="Torres T.T."/>
            <person name="Ward R.J."/>
            <person name="Monesi N."/>
        </authorList>
    </citation>
    <scope>NUCLEOTIDE SEQUENCE</scope>
    <source>
        <strain evidence="8">HSMRA1968</strain>
        <tissue evidence="8">Whole embryos</tissue>
    </source>
</reference>
<evidence type="ECO:0000313" key="9">
    <source>
        <dbReference type="Proteomes" id="UP001151699"/>
    </source>
</evidence>
<dbReference type="SUPFAM" id="SSF103506">
    <property type="entry name" value="Mitochondrial carrier"/>
    <property type="match status" value="1"/>
</dbReference>
<feature type="repeat" description="Solcar" evidence="5">
    <location>
        <begin position="277"/>
        <end position="359"/>
    </location>
</feature>
<dbReference type="Pfam" id="PF00153">
    <property type="entry name" value="Mito_carr"/>
    <property type="match status" value="3"/>
</dbReference>
<evidence type="ECO:0000259" key="7">
    <source>
        <dbReference type="Pfam" id="PF13847"/>
    </source>
</evidence>
<name>A0A9Q0N0X7_9DIPT</name>
<dbReference type="PROSITE" id="PS50920">
    <property type="entry name" value="SOLCAR"/>
    <property type="match status" value="3"/>
</dbReference>
<comment type="caution">
    <text evidence="8">The sequence shown here is derived from an EMBL/GenBank/DDBJ whole genome shotgun (WGS) entry which is preliminary data.</text>
</comment>
<evidence type="ECO:0000256" key="4">
    <source>
        <dbReference type="ARBA" id="ARBA00023136"/>
    </source>
</evidence>
<dbReference type="InterPro" id="IPR025714">
    <property type="entry name" value="Methyltranfer_dom"/>
</dbReference>
<sequence length="581" mass="66476">MNNPDLFRHTNLASRMVRINFLDEFKSKVYWRPDGKDSLLDIGCAGGEITSENIQKILPKTFTRLVGVDINENMVKYANKLFGNTKIRFSLLDIGGDVSNFLKENEPFDHITTLNTLHLVPDQKKAIENIYKLLSPQGNCLLYTIVDSPNFCAYKKMIKKWSEYMENADDYVSFFYKRINPEYMLKKLLKDAGFKECIVEQRQHHFTYDTMDAFEATCKSIIPFYSLIPVEKQAEFMKDFLESAMEFVKVDGNKSSKDSKMPEAKSSVIEWHMLDQSKYVPLNMASLFTIRTMIYPLTVVKTKIQIQKGTAVYNGMFDAFRKIYAAEGTAGIYKGFWVSSFQIVSRLVYFSTYEQTRHLLYTFNIRQNHVRALVAGTAASVVGQACILPFDVVSQHLMVLGQQKQSSPNAGGVVREVNPLNIDYKGKSRFIVTKEIALAIFRREGILGFYRGYFTSLAMFAPNSALWWNFYQVFQDLLDVILPENTSSLLSQCIAGTLGGFAGAVIMNPVDIIRSRIQINRKRSFLETSRLLWAEEGFGIFKKGLSARCTQSVIFSLSIIFGYETIKRLSVKDEYKDKVTW</sequence>
<gene>
    <name evidence="8" type="primary">Slc25a44_1</name>
    <name evidence="8" type="ORF">Bhyg_06583</name>
</gene>
<evidence type="ECO:0000256" key="6">
    <source>
        <dbReference type="RuleBase" id="RU000488"/>
    </source>
</evidence>
<evidence type="ECO:0000256" key="5">
    <source>
        <dbReference type="PROSITE-ProRule" id="PRU00282"/>
    </source>
</evidence>
<dbReference type="OrthoDB" id="7771310at2759"/>
<dbReference type="GO" id="GO:0015658">
    <property type="term" value="F:branched-chain amino acid transmembrane transporter activity"/>
    <property type="evidence" value="ECO:0007669"/>
    <property type="project" value="InterPro"/>
</dbReference>
<dbReference type="SUPFAM" id="SSF53335">
    <property type="entry name" value="S-adenosyl-L-methionine-dependent methyltransferases"/>
    <property type="match status" value="1"/>
</dbReference>